<accession>A0ABP9DQ67</accession>
<dbReference type="Proteomes" id="UP001500298">
    <property type="component" value="Unassembled WGS sequence"/>
</dbReference>
<reference evidence="3" key="1">
    <citation type="journal article" date="2019" name="Int. J. Syst. Evol. Microbiol.">
        <title>The Global Catalogue of Microorganisms (GCM) 10K type strain sequencing project: providing services to taxonomists for standard genome sequencing and annotation.</title>
        <authorList>
            <consortium name="The Broad Institute Genomics Platform"/>
            <consortium name="The Broad Institute Genome Sequencing Center for Infectious Disease"/>
            <person name="Wu L."/>
            <person name="Ma J."/>
        </authorList>
    </citation>
    <scope>NUCLEOTIDE SEQUENCE [LARGE SCALE GENOMIC DNA]</scope>
    <source>
        <strain evidence="3">JCM 18326</strain>
    </source>
</reference>
<sequence>MDGLEEAYVTMGRAGELTGEGYIVGADATGIMTETTLRVEDQYMNGAKYFNNAIQSQIAHKQTFLSVAPNWKEQHKRNLRMSNPGYFGNAPINEGIGYGLMAAGPHYISGAAEAALAMDILANTLVNNGNLYKGIANADLFDYGLQKLGIALTKNPINEGLLNAAGGAMFDVSVSGGFSAWGYGKSTNHVLIDASVSLVLLRAQMFSINLSKKIDDIGVEVKGLRSDLNTAYKNFDIDHGKQIQQRLNTLQNQLNGYKRVFEENQKTIHFLENNTAMPAVEKNAQLHLKQQIQ</sequence>
<proteinExistence type="predicted"/>
<evidence type="ECO:0000256" key="1">
    <source>
        <dbReference type="SAM" id="Coils"/>
    </source>
</evidence>
<evidence type="ECO:0000313" key="3">
    <source>
        <dbReference type="Proteomes" id="UP001500298"/>
    </source>
</evidence>
<comment type="caution">
    <text evidence="2">The sequence shown here is derived from an EMBL/GenBank/DDBJ whole genome shotgun (WGS) entry which is preliminary data.</text>
</comment>
<keyword evidence="3" id="KW-1185">Reference proteome</keyword>
<protein>
    <submittedName>
        <fullName evidence="2">Uncharacterized protein</fullName>
    </submittedName>
</protein>
<feature type="coiled-coil region" evidence="1">
    <location>
        <begin position="240"/>
        <end position="267"/>
    </location>
</feature>
<dbReference type="EMBL" id="BAABJX010000074">
    <property type="protein sequence ID" value="GAA4852559.1"/>
    <property type="molecule type" value="Genomic_DNA"/>
</dbReference>
<keyword evidence="1" id="KW-0175">Coiled coil</keyword>
<name>A0ABP9DQ67_9BACT</name>
<evidence type="ECO:0000313" key="2">
    <source>
        <dbReference type="EMBL" id="GAA4852559.1"/>
    </source>
</evidence>
<organism evidence="2 3">
    <name type="scientific">Algivirga pacifica</name>
    <dbReference type="NCBI Taxonomy" id="1162670"/>
    <lineage>
        <taxon>Bacteria</taxon>
        <taxon>Pseudomonadati</taxon>
        <taxon>Bacteroidota</taxon>
        <taxon>Cytophagia</taxon>
        <taxon>Cytophagales</taxon>
        <taxon>Flammeovirgaceae</taxon>
        <taxon>Algivirga</taxon>
    </lineage>
</organism>
<gene>
    <name evidence="2" type="ORF">GCM10023331_41240</name>
</gene>